<dbReference type="InterPro" id="IPR036267">
    <property type="entry name" value="RuvA_C_sf"/>
</dbReference>
<dbReference type="SMART" id="SM00278">
    <property type="entry name" value="HhH1"/>
    <property type="match status" value="2"/>
</dbReference>
<dbReference type="InterPro" id="IPR011114">
    <property type="entry name" value="RuvA_C"/>
</dbReference>
<dbReference type="HAMAP" id="MF_00031">
    <property type="entry name" value="DNA_HJ_migration_RuvA"/>
    <property type="match status" value="1"/>
</dbReference>
<dbReference type="InterPro" id="IPR013849">
    <property type="entry name" value="DNA_helicase_Holl-junc_RuvA_I"/>
</dbReference>
<dbReference type="GO" id="GO:0006310">
    <property type="term" value="P:DNA recombination"/>
    <property type="evidence" value="ECO:0007669"/>
    <property type="project" value="UniProtKB-UniRule"/>
</dbReference>
<dbReference type="InterPro" id="IPR000085">
    <property type="entry name" value="RuvA"/>
</dbReference>
<name>A0A6N4E6N7_9GAMM</name>
<evidence type="ECO:0000256" key="4">
    <source>
        <dbReference type="ARBA" id="ARBA00023172"/>
    </source>
</evidence>
<organism evidence="8 9">
    <name type="scientific">Candidatus Sedimenticola endophacoides</name>
    <dbReference type="NCBI Taxonomy" id="2548426"/>
    <lineage>
        <taxon>Bacteria</taxon>
        <taxon>Pseudomonadati</taxon>
        <taxon>Pseudomonadota</taxon>
        <taxon>Gammaproteobacteria</taxon>
        <taxon>Chromatiales</taxon>
        <taxon>Sedimenticolaceae</taxon>
        <taxon>Sedimenticola</taxon>
    </lineage>
</organism>
<dbReference type="Pfam" id="PF14520">
    <property type="entry name" value="HHH_5"/>
    <property type="match status" value="1"/>
</dbReference>
<dbReference type="InterPro" id="IPR012340">
    <property type="entry name" value="NA-bd_OB-fold"/>
</dbReference>
<feature type="region of interest" description="Domain I" evidence="6">
    <location>
        <begin position="1"/>
        <end position="64"/>
    </location>
</feature>
<evidence type="ECO:0000313" key="8">
    <source>
        <dbReference type="EMBL" id="PUE04606.1"/>
    </source>
</evidence>
<evidence type="ECO:0000313" key="9">
    <source>
        <dbReference type="Proteomes" id="UP000250928"/>
    </source>
</evidence>
<feature type="domain" description="Helix-hairpin-helix DNA-binding motif class 1" evidence="7">
    <location>
        <begin position="108"/>
        <end position="127"/>
    </location>
</feature>
<evidence type="ECO:0000256" key="3">
    <source>
        <dbReference type="ARBA" id="ARBA00023125"/>
    </source>
</evidence>
<dbReference type="InterPro" id="IPR003583">
    <property type="entry name" value="Hlx-hairpin-Hlx_DNA-bd_motif"/>
</dbReference>
<evidence type="ECO:0000259" key="7">
    <source>
        <dbReference type="SMART" id="SM00278"/>
    </source>
</evidence>
<dbReference type="GO" id="GO:0005524">
    <property type="term" value="F:ATP binding"/>
    <property type="evidence" value="ECO:0007669"/>
    <property type="project" value="InterPro"/>
</dbReference>
<evidence type="ECO:0000256" key="6">
    <source>
        <dbReference type="HAMAP-Rule" id="MF_00031"/>
    </source>
</evidence>
<dbReference type="Gene3D" id="2.40.50.140">
    <property type="entry name" value="Nucleic acid-binding proteins"/>
    <property type="match status" value="1"/>
</dbReference>
<dbReference type="GO" id="GO:0048476">
    <property type="term" value="C:Holliday junction resolvase complex"/>
    <property type="evidence" value="ECO:0007669"/>
    <property type="project" value="UniProtKB-UniRule"/>
</dbReference>
<keyword evidence="2 6" id="KW-0227">DNA damage</keyword>
<dbReference type="SUPFAM" id="SSF47781">
    <property type="entry name" value="RuvA domain 2-like"/>
    <property type="match status" value="1"/>
</dbReference>
<dbReference type="AlphaFoldDB" id="A0A6N4E6N7"/>
<comment type="similarity">
    <text evidence="6">Belongs to the RuvA family.</text>
</comment>
<evidence type="ECO:0000256" key="1">
    <source>
        <dbReference type="ARBA" id="ARBA00022490"/>
    </source>
</evidence>
<dbReference type="InterPro" id="IPR010994">
    <property type="entry name" value="RuvA_2-like"/>
</dbReference>
<dbReference type="CDD" id="cd14332">
    <property type="entry name" value="UBA_RuvA_C"/>
    <property type="match status" value="1"/>
</dbReference>
<dbReference type="GO" id="GO:0009379">
    <property type="term" value="C:Holliday junction helicase complex"/>
    <property type="evidence" value="ECO:0007669"/>
    <property type="project" value="InterPro"/>
</dbReference>
<dbReference type="Pfam" id="PF07499">
    <property type="entry name" value="RuvA_C"/>
    <property type="match status" value="1"/>
</dbReference>
<gene>
    <name evidence="6" type="primary">ruvA</name>
    <name evidence="8" type="ORF">C3L24_02820</name>
</gene>
<dbReference type="Gene3D" id="1.10.150.20">
    <property type="entry name" value="5' to 3' exonuclease, C-terminal subdomain"/>
    <property type="match status" value="1"/>
</dbReference>
<dbReference type="GO" id="GO:0005737">
    <property type="term" value="C:cytoplasm"/>
    <property type="evidence" value="ECO:0007669"/>
    <property type="project" value="UniProtKB-SubCell"/>
</dbReference>
<proteinExistence type="inferred from homology"/>
<dbReference type="Pfam" id="PF01330">
    <property type="entry name" value="RuvA_N"/>
    <property type="match status" value="1"/>
</dbReference>
<dbReference type="NCBIfam" id="TIGR00084">
    <property type="entry name" value="ruvA"/>
    <property type="match status" value="1"/>
</dbReference>
<protein>
    <recommendedName>
        <fullName evidence="6">Holliday junction branch migration complex subunit RuvA</fullName>
    </recommendedName>
</protein>
<comment type="domain">
    <text evidence="6">Has three domains with a flexible linker between the domains II and III and assumes an 'L' shape. Domain III is highly mobile and contacts RuvB.</text>
</comment>
<dbReference type="GO" id="GO:0006281">
    <property type="term" value="P:DNA repair"/>
    <property type="evidence" value="ECO:0007669"/>
    <property type="project" value="UniProtKB-UniRule"/>
</dbReference>
<reference evidence="8 9" key="1">
    <citation type="submission" date="2018-01" db="EMBL/GenBank/DDBJ databases">
        <title>Novel co-symbiosis in the lucinid bivalve Phacoides pectinatus.</title>
        <authorList>
            <person name="Lim S.J."/>
            <person name="Davis B.G."/>
            <person name="Gill D.E."/>
            <person name="Engel A.S."/>
            <person name="Anderson L.C."/>
            <person name="Campbell B.J."/>
        </authorList>
    </citation>
    <scope>NUCLEOTIDE SEQUENCE [LARGE SCALE GENOMIC DNA]</scope>
    <source>
        <strain evidence="8">N3_P5</strain>
    </source>
</reference>
<comment type="caution">
    <text evidence="6">Lacks conserved residue(s) required for the propagation of feature annotation.</text>
</comment>
<dbReference type="SUPFAM" id="SSF46929">
    <property type="entry name" value="DNA helicase RuvA subunit, C-terminal domain"/>
    <property type="match status" value="1"/>
</dbReference>
<dbReference type="Proteomes" id="UP000250928">
    <property type="component" value="Unassembled WGS sequence"/>
</dbReference>
<feature type="domain" description="Helix-hairpin-helix DNA-binding motif class 1" evidence="7">
    <location>
        <begin position="73"/>
        <end position="92"/>
    </location>
</feature>
<comment type="caution">
    <text evidence="8">The sequence shown here is derived from an EMBL/GenBank/DDBJ whole genome shotgun (WGS) entry which is preliminary data.</text>
</comment>
<keyword evidence="4 6" id="KW-0233">DNA recombination</keyword>
<comment type="function">
    <text evidence="6">The RuvA-RuvB-RuvC complex processes Holliday junction (HJ) DNA during genetic recombination and DNA repair, while the RuvA-RuvB complex plays an important role in the rescue of blocked DNA replication forks via replication fork reversal (RFR). RuvA specifically binds to HJ cruciform DNA, conferring on it an open structure. The RuvB hexamer acts as an ATP-dependent pump, pulling dsDNA into and through the RuvAB complex. HJ branch migration allows RuvC to scan DNA until it finds its consensus sequence, where it cleaves and resolves the cruciform DNA.</text>
</comment>
<comment type="subcellular location">
    <subcellularLocation>
        <location evidence="6">Cytoplasm</location>
    </subcellularLocation>
</comment>
<feature type="region of interest" description="Domain III" evidence="6">
    <location>
        <begin position="146"/>
        <end position="204"/>
    </location>
</feature>
<sequence length="204" mass="21639">MIGRLRGEVVYRQPPHLMLEVNGVGYELEAPMSTFYDLPTQGGEVVLYTHLAIRDDAHVLYGFNSDAERGLFRSLLKVSGVGAKMALAILSGMSAGEFARCVQARDSAALVRLPGIGKKTAERLIVEMGDRLERLQLPVGGAAPASHAGAGPAHDPVSDAIGALEALGYKPAEALRMVKAVEVEGRGSEELIRAALQAAPPQRS</sequence>
<evidence type="ECO:0000256" key="5">
    <source>
        <dbReference type="ARBA" id="ARBA00023204"/>
    </source>
</evidence>
<comment type="subunit">
    <text evidence="6">Homotetramer. Forms an RuvA(8)-RuvB(12)-Holliday junction (HJ) complex. HJ DNA is sandwiched between 2 RuvA tetramers; dsDNA enters through RuvA and exits via RuvB. An RuvB hexamer assembles on each DNA strand where it exits the tetramer. Each RuvB hexamer is contacted by two RuvA subunits (via domain III) on 2 adjacent RuvB subunits; this complex drives branch migration. In the full resolvosome a probable DNA-RuvA(4)-RuvB(12)-RuvC(2) complex forms which resolves the HJ.</text>
</comment>
<keyword evidence="1 6" id="KW-0963">Cytoplasm</keyword>
<dbReference type="Gene3D" id="1.10.8.10">
    <property type="entry name" value="DNA helicase RuvA subunit, C-terminal domain"/>
    <property type="match status" value="1"/>
</dbReference>
<dbReference type="EMBL" id="PQCO01000117">
    <property type="protein sequence ID" value="PUE04606.1"/>
    <property type="molecule type" value="Genomic_DNA"/>
</dbReference>
<dbReference type="GO" id="GO:0000400">
    <property type="term" value="F:four-way junction DNA binding"/>
    <property type="evidence" value="ECO:0007669"/>
    <property type="project" value="UniProtKB-UniRule"/>
</dbReference>
<keyword evidence="5 6" id="KW-0234">DNA repair</keyword>
<accession>A0A6N4E6N7</accession>
<dbReference type="SUPFAM" id="SSF50249">
    <property type="entry name" value="Nucleic acid-binding proteins"/>
    <property type="match status" value="1"/>
</dbReference>
<dbReference type="GO" id="GO:0009378">
    <property type="term" value="F:four-way junction helicase activity"/>
    <property type="evidence" value="ECO:0007669"/>
    <property type="project" value="InterPro"/>
</dbReference>
<evidence type="ECO:0000256" key="2">
    <source>
        <dbReference type="ARBA" id="ARBA00022763"/>
    </source>
</evidence>
<keyword evidence="3 6" id="KW-0238">DNA-binding</keyword>